<feature type="transmembrane region" description="Helical" evidence="4">
    <location>
        <begin position="295"/>
        <end position="316"/>
    </location>
</feature>
<evidence type="ECO:0000256" key="3">
    <source>
        <dbReference type="ARBA" id="ARBA00023136"/>
    </source>
</evidence>
<accession>A0A1R3U2X1</accession>
<feature type="transmembrane region" description="Helical" evidence="4">
    <location>
        <begin position="115"/>
        <end position="136"/>
    </location>
</feature>
<feature type="transmembrane region" description="Helical" evidence="4">
    <location>
        <begin position="91"/>
        <end position="109"/>
    </location>
</feature>
<dbReference type="STRING" id="1907666.DSM25559_5158"/>
<dbReference type="RefSeq" id="WP_077123088.1">
    <property type="nucleotide sequence ID" value="NZ_FMUE01000024.1"/>
</dbReference>
<feature type="transmembrane region" description="Helical" evidence="4">
    <location>
        <begin position="148"/>
        <end position="166"/>
    </location>
</feature>
<evidence type="ECO:0000313" key="6">
    <source>
        <dbReference type="EMBL" id="SCX35799.1"/>
    </source>
</evidence>
<sequence>MGTLSSTQRTPKDSLHVSESISAGLTFLFALSVGVVVLSLYSSQPLIGLIGSTFGLSAGEAGLVSTLTLLGYASGLFLLVPLTDLLENKTVIISTLIVDIVSLAAIAVAPTPVLFLLACYAVGVSASAIQMLVPVAAQLSPEAHRGRVVGNVMSGLMLGILLSRPAASLVAEFTDWRWFYGGLAVMVGILTVILSFVLPRRRPQISAGYWRLIGSMFTILREETVLQRRAIYQGLCMGAFGVYWTAIALLLSSPPFSLGQTGIALFALAGAAGAVIAPIAGRVGDRGWTRRATQLAHFAVIGAMVLAAIGGHAFIYASTIPVGISLAVLVGSAILLDLGVIGDQTLGRRAINLLRPEARGRVNGLFTGLFFLGAAAGSAISGFAWVTFGWLGICFAGAAFGCTALMLSLTEPRLHA</sequence>
<evidence type="ECO:0000256" key="1">
    <source>
        <dbReference type="ARBA" id="ARBA00022692"/>
    </source>
</evidence>
<gene>
    <name evidence="6" type="primary">ynfM_2</name>
    <name evidence="6" type="ORF">DSM25559_5158</name>
</gene>
<dbReference type="Pfam" id="PF07690">
    <property type="entry name" value="MFS_1"/>
    <property type="match status" value="1"/>
</dbReference>
<feature type="transmembrane region" description="Helical" evidence="4">
    <location>
        <begin position="178"/>
        <end position="198"/>
    </location>
</feature>
<evidence type="ECO:0000256" key="2">
    <source>
        <dbReference type="ARBA" id="ARBA00022989"/>
    </source>
</evidence>
<keyword evidence="1 4" id="KW-0812">Transmembrane</keyword>
<dbReference type="InterPro" id="IPR036259">
    <property type="entry name" value="MFS_trans_sf"/>
</dbReference>
<feature type="transmembrane region" description="Helical" evidence="4">
    <location>
        <begin position="61"/>
        <end position="79"/>
    </location>
</feature>
<dbReference type="EMBL" id="FMUE01000024">
    <property type="protein sequence ID" value="SCX35799.1"/>
    <property type="molecule type" value="Genomic_DNA"/>
</dbReference>
<dbReference type="Gene3D" id="1.20.1250.20">
    <property type="entry name" value="MFS general substrate transporter like domains"/>
    <property type="match status" value="1"/>
</dbReference>
<dbReference type="InterPro" id="IPR011701">
    <property type="entry name" value="MFS"/>
</dbReference>
<dbReference type="AlphaFoldDB" id="A0A1R3U2X1"/>
<dbReference type="PANTHER" id="PTHR42910:SF1">
    <property type="entry name" value="MAJOR FACILITATOR SUPERFAMILY (MFS) PROFILE DOMAIN-CONTAINING PROTEIN"/>
    <property type="match status" value="1"/>
</dbReference>
<feature type="transmembrane region" description="Helical" evidence="4">
    <location>
        <begin position="21"/>
        <end position="41"/>
    </location>
</feature>
<evidence type="ECO:0000259" key="5">
    <source>
        <dbReference type="PROSITE" id="PS50850"/>
    </source>
</evidence>
<feature type="domain" description="Major facilitator superfamily (MFS) profile" evidence="5">
    <location>
        <begin position="18"/>
        <end position="416"/>
    </location>
</feature>
<keyword evidence="3 4" id="KW-0472">Membrane</keyword>
<reference evidence="7" key="1">
    <citation type="submission" date="2016-10" db="EMBL/GenBank/DDBJ databases">
        <authorList>
            <person name="Wibberg D."/>
        </authorList>
    </citation>
    <scope>NUCLEOTIDE SEQUENCE [LARGE SCALE GENOMIC DNA]</scope>
</reference>
<evidence type="ECO:0000256" key="4">
    <source>
        <dbReference type="SAM" id="Phobius"/>
    </source>
</evidence>
<dbReference type="CDD" id="cd17324">
    <property type="entry name" value="MFS_NepI_like"/>
    <property type="match status" value="1"/>
</dbReference>
<dbReference type="PROSITE" id="PS50850">
    <property type="entry name" value="MFS"/>
    <property type="match status" value="1"/>
</dbReference>
<dbReference type="GO" id="GO:0022857">
    <property type="term" value="F:transmembrane transporter activity"/>
    <property type="evidence" value="ECO:0007669"/>
    <property type="project" value="InterPro"/>
</dbReference>
<keyword evidence="2 4" id="KW-1133">Transmembrane helix</keyword>
<name>A0A1R3U2X1_9HYPH</name>
<feature type="transmembrane region" description="Helical" evidence="4">
    <location>
        <begin position="390"/>
        <end position="409"/>
    </location>
</feature>
<protein>
    <submittedName>
        <fullName evidence="6">Inner membrane transport protein YnfM</fullName>
    </submittedName>
</protein>
<dbReference type="InterPro" id="IPR020846">
    <property type="entry name" value="MFS_dom"/>
</dbReference>
<evidence type="ECO:0000313" key="7">
    <source>
        <dbReference type="Proteomes" id="UP000187891"/>
    </source>
</evidence>
<feature type="transmembrane region" description="Helical" evidence="4">
    <location>
        <begin position="230"/>
        <end position="251"/>
    </location>
</feature>
<dbReference type="SUPFAM" id="SSF103473">
    <property type="entry name" value="MFS general substrate transporter"/>
    <property type="match status" value="1"/>
</dbReference>
<organism evidence="6 7">
    <name type="scientific">Agrobacterium rosae</name>
    <dbReference type="NCBI Taxonomy" id="1972867"/>
    <lineage>
        <taxon>Bacteria</taxon>
        <taxon>Pseudomonadati</taxon>
        <taxon>Pseudomonadota</taxon>
        <taxon>Alphaproteobacteria</taxon>
        <taxon>Hyphomicrobiales</taxon>
        <taxon>Rhizobiaceae</taxon>
        <taxon>Rhizobium/Agrobacterium group</taxon>
        <taxon>Agrobacterium</taxon>
    </lineage>
</organism>
<dbReference type="Proteomes" id="UP000187891">
    <property type="component" value="Unassembled WGS sequence"/>
</dbReference>
<feature type="transmembrane region" description="Helical" evidence="4">
    <location>
        <begin position="263"/>
        <end position="283"/>
    </location>
</feature>
<feature type="transmembrane region" description="Helical" evidence="4">
    <location>
        <begin position="322"/>
        <end position="341"/>
    </location>
</feature>
<feature type="transmembrane region" description="Helical" evidence="4">
    <location>
        <begin position="362"/>
        <end position="384"/>
    </location>
</feature>
<dbReference type="PANTHER" id="PTHR42910">
    <property type="entry name" value="TRANSPORTER SCO4007-RELATED"/>
    <property type="match status" value="1"/>
</dbReference>
<proteinExistence type="predicted"/>